<dbReference type="InterPro" id="IPR044801">
    <property type="entry name" value="Filamin"/>
</dbReference>
<dbReference type="InterPro" id="IPR036872">
    <property type="entry name" value="CH_dom_sf"/>
</dbReference>
<feature type="domain" description="Calponin-homology (CH)" evidence="3">
    <location>
        <begin position="25"/>
        <end position="149"/>
    </location>
</feature>
<name>A0A914CFY5_9BILA</name>
<dbReference type="Gene3D" id="1.10.418.10">
    <property type="entry name" value="Calponin-like domain"/>
    <property type="match status" value="3"/>
</dbReference>
<evidence type="ECO:0000256" key="1">
    <source>
        <dbReference type="ARBA" id="ARBA00022737"/>
    </source>
</evidence>
<sequence>MQHHTSREELQFGPGQSEEKQKWITIQMTTFKNWLNHQLQHSNVRISNLETDLSDGKSALTDIKLTNFRTNWNDGIALSALLDYCQPGLCAEWRNINPRNGRQNCQRALTLAEKYLEIPPIISAEHLSSHDLDELSCITYLSYFVRKGGPGYQATLENVQKALPDVRISDFERSWSDGYLLCRLVEAVGGQIEGFDSMVFDEPKNWVGNVARALDAALDVGVASLVGADEIADVDVEHLGVMALCTALLSVQQEDKLDKKITTTCLQNQQLNLDLAFAEGSQVRVDDLDVIIVGPDEQTLDNRLLDLRKSRTIKGAVLSFIPKFVGDYKVSLS</sequence>
<dbReference type="SUPFAM" id="SSF47576">
    <property type="entry name" value="Calponin-homology domain, CH-domain"/>
    <property type="match status" value="2"/>
</dbReference>
<reference evidence="5" key="1">
    <citation type="submission" date="2022-11" db="UniProtKB">
        <authorList>
            <consortium name="WormBaseParasite"/>
        </authorList>
    </citation>
    <scope>IDENTIFICATION</scope>
</reference>
<evidence type="ECO:0000259" key="3">
    <source>
        <dbReference type="PROSITE" id="PS50021"/>
    </source>
</evidence>
<dbReference type="GO" id="GO:0051015">
    <property type="term" value="F:actin filament binding"/>
    <property type="evidence" value="ECO:0007669"/>
    <property type="project" value="InterPro"/>
</dbReference>
<evidence type="ECO:0000313" key="5">
    <source>
        <dbReference type="WBParaSite" id="ACRNAN_scaffold10450.g13653.t1"/>
    </source>
</evidence>
<dbReference type="AlphaFoldDB" id="A0A914CFY5"/>
<accession>A0A914CFY5</accession>
<dbReference type="PANTHER" id="PTHR38537">
    <property type="entry name" value="JITTERBUG, ISOFORM N"/>
    <property type="match status" value="1"/>
</dbReference>
<dbReference type="InterPro" id="IPR001715">
    <property type="entry name" value="CH_dom"/>
</dbReference>
<dbReference type="PANTHER" id="PTHR38537:SF16">
    <property type="entry name" value="CALPONIN-HOMOLOGY (CH) DOMAIN-CONTAINING PROTEIN"/>
    <property type="match status" value="1"/>
</dbReference>
<dbReference type="Pfam" id="PF00307">
    <property type="entry name" value="CH"/>
    <property type="match status" value="2"/>
</dbReference>
<dbReference type="Proteomes" id="UP000887540">
    <property type="component" value="Unplaced"/>
</dbReference>
<dbReference type="InterPro" id="IPR001589">
    <property type="entry name" value="Actinin_actin-bd_CS"/>
</dbReference>
<evidence type="ECO:0000256" key="2">
    <source>
        <dbReference type="ARBA" id="ARBA00023203"/>
    </source>
</evidence>
<protein>
    <submittedName>
        <fullName evidence="5">Calponin-homology (CH) domain-containing protein</fullName>
    </submittedName>
</protein>
<keyword evidence="1" id="KW-0677">Repeat</keyword>
<keyword evidence="4" id="KW-1185">Reference proteome</keyword>
<dbReference type="PROSITE" id="PS50021">
    <property type="entry name" value="CH"/>
    <property type="match status" value="1"/>
</dbReference>
<dbReference type="SMART" id="SM00033">
    <property type="entry name" value="CH"/>
    <property type="match status" value="2"/>
</dbReference>
<dbReference type="PROSITE" id="PS00019">
    <property type="entry name" value="ACTININ_1"/>
    <property type="match status" value="1"/>
</dbReference>
<keyword evidence="2" id="KW-0009">Actin-binding</keyword>
<organism evidence="4 5">
    <name type="scientific">Acrobeloides nanus</name>
    <dbReference type="NCBI Taxonomy" id="290746"/>
    <lineage>
        <taxon>Eukaryota</taxon>
        <taxon>Metazoa</taxon>
        <taxon>Ecdysozoa</taxon>
        <taxon>Nematoda</taxon>
        <taxon>Chromadorea</taxon>
        <taxon>Rhabditida</taxon>
        <taxon>Tylenchina</taxon>
        <taxon>Cephalobomorpha</taxon>
        <taxon>Cephaloboidea</taxon>
        <taxon>Cephalobidae</taxon>
        <taxon>Acrobeloides</taxon>
    </lineage>
</organism>
<proteinExistence type="predicted"/>
<dbReference type="WBParaSite" id="ACRNAN_scaffold10450.g13653.t1">
    <property type="protein sequence ID" value="ACRNAN_scaffold10450.g13653.t1"/>
    <property type="gene ID" value="ACRNAN_scaffold10450.g13653"/>
</dbReference>
<dbReference type="GO" id="GO:0030036">
    <property type="term" value="P:actin cytoskeleton organization"/>
    <property type="evidence" value="ECO:0007669"/>
    <property type="project" value="InterPro"/>
</dbReference>
<evidence type="ECO:0000313" key="4">
    <source>
        <dbReference type="Proteomes" id="UP000887540"/>
    </source>
</evidence>